<dbReference type="Pfam" id="PF08334">
    <property type="entry name" value="T2SSG"/>
    <property type="match status" value="1"/>
</dbReference>
<evidence type="ECO:0000259" key="9">
    <source>
        <dbReference type="Pfam" id="PF08334"/>
    </source>
</evidence>
<keyword evidence="3" id="KW-0488">Methylation</keyword>
<evidence type="ECO:0000313" key="11">
    <source>
        <dbReference type="Proteomes" id="UP000436522"/>
    </source>
</evidence>
<name>A0A640W0H6_9RHOB</name>
<keyword evidence="11" id="KW-1185">Reference proteome</keyword>
<feature type="transmembrane region" description="Helical" evidence="8">
    <location>
        <begin position="21"/>
        <end position="40"/>
    </location>
</feature>
<reference evidence="10 11" key="1">
    <citation type="submission" date="2019-12" db="EMBL/GenBank/DDBJ databases">
        <title>Roseobacter cerasinus sp. nov., isolated from seawater around aquaculture.</title>
        <authorList>
            <person name="Muramatsu S."/>
            <person name="Takabe Y."/>
            <person name="Mori K."/>
            <person name="Takaichi S."/>
            <person name="Hanada S."/>
        </authorList>
    </citation>
    <scope>NUCLEOTIDE SEQUENCE [LARGE SCALE GENOMIC DNA]</scope>
    <source>
        <strain evidence="10 11">AI77</strain>
    </source>
</reference>
<evidence type="ECO:0000256" key="7">
    <source>
        <dbReference type="ARBA" id="ARBA00023136"/>
    </source>
</evidence>
<keyword evidence="2" id="KW-1003">Cell membrane</keyword>
<keyword evidence="6 8" id="KW-1133">Transmembrane helix</keyword>
<keyword evidence="4" id="KW-0997">Cell inner membrane</keyword>
<comment type="caution">
    <text evidence="10">The sequence shown here is derived from an EMBL/GenBank/DDBJ whole genome shotgun (WGS) entry which is preliminary data.</text>
</comment>
<dbReference type="PRINTS" id="PR00813">
    <property type="entry name" value="BCTERIALGSPG"/>
</dbReference>
<keyword evidence="5 8" id="KW-0812">Transmembrane</keyword>
<evidence type="ECO:0000256" key="1">
    <source>
        <dbReference type="ARBA" id="ARBA00004377"/>
    </source>
</evidence>
<evidence type="ECO:0000256" key="8">
    <source>
        <dbReference type="SAM" id="Phobius"/>
    </source>
</evidence>
<protein>
    <submittedName>
        <fullName evidence="10">Type II secretion system protein GspG</fullName>
    </submittedName>
</protein>
<evidence type="ECO:0000256" key="3">
    <source>
        <dbReference type="ARBA" id="ARBA00022481"/>
    </source>
</evidence>
<evidence type="ECO:0000256" key="2">
    <source>
        <dbReference type="ARBA" id="ARBA00022475"/>
    </source>
</evidence>
<dbReference type="InterPro" id="IPR000983">
    <property type="entry name" value="Bac_GSPG_pilin"/>
</dbReference>
<proteinExistence type="predicted"/>
<dbReference type="InterPro" id="IPR010054">
    <property type="entry name" value="Type2_sec_GspG"/>
</dbReference>
<dbReference type="Gene3D" id="3.30.700.10">
    <property type="entry name" value="Glycoprotein, Type 4 Pilin"/>
    <property type="match status" value="1"/>
</dbReference>
<dbReference type="GO" id="GO:0015628">
    <property type="term" value="P:protein secretion by the type II secretion system"/>
    <property type="evidence" value="ECO:0007669"/>
    <property type="project" value="InterPro"/>
</dbReference>
<evidence type="ECO:0000256" key="5">
    <source>
        <dbReference type="ARBA" id="ARBA00022692"/>
    </source>
</evidence>
<dbReference type="InterPro" id="IPR045584">
    <property type="entry name" value="Pilin-like"/>
</dbReference>
<feature type="domain" description="Type II secretion system protein GspG C-terminal" evidence="9">
    <location>
        <begin position="38"/>
        <end position="143"/>
    </location>
</feature>
<sequence length="144" mass="15495">MTRAVYRHRWGRRAGATILEVLIVLSIIAMIAAVVGPRLIGYLGQAKTETAALQIDQLRNAVQLFYIDAGRYPSGAEGLSVLFEAPAGLSRWNGPYLETAEALIDPWGRDYLYEAPSDAGDFQITSLGRDGVAGGTGEDADLPN</sequence>
<gene>
    <name evidence="10" type="ORF">So717_37190</name>
</gene>
<dbReference type="NCBIfam" id="TIGR01710">
    <property type="entry name" value="typeII_sec_gspG"/>
    <property type="match status" value="1"/>
</dbReference>
<evidence type="ECO:0000256" key="4">
    <source>
        <dbReference type="ARBA" id="ARBA00022519"/>
    </source>
</evidence>
<dbReference type="GO" id="GO:0015627">
    <property type="term" value="C:type II protein secretion system complex"/>
    <property type="evidence" value="ECO:0007669"/>
    <property type="project" value="InterPro"/>
</dbReference>
<dbReference type="EMBL" id="BLIV01000008">
    <property type="protein sequence ID" value="GFE51966.1"/>
    <property type="molecule type" value="Genomic_DNA"/>
</dbReference>
<dbReference type="InterPro" id="IPR013545">
    <property type="entry name" value="T2SS_protein-GspG_C"/>
</dbReference>
<comment type="subcellular location">
    <subcellularLocation>
        <location evidence="1">Cell inner membrane</location>
        <topology evidence="1">Single-pass membrane protein</topology>
    </subcellularLocation>
</comment>
<dbReference type="SUPFAM" id="SSF54523">
    <property type="entry name" value="Pili subunits"/>
    <property type="match status" value="1"/>
</dbReference>
<dbReference type="GO" id="GO:0005886">
    <property type="term" value="C:plasma membrane"/>
    <property type="evidence" value="ECO:0007669"/>
    <property type="project" value="UniProtKB-SubCell"/>
</dbReference>
<evidence type="ECO:0000256" key="6">
    <source>
        <dbReference type="ARBA" id="ARBA00022989"/>
    </source>
</evidence>
<organism evidence="10 11">
    <name type="scientific">Roseobacter cerasinus</name>
    <dbReference type="NCBI Taxonomy" id="2602289"/>
    <lineage>
        <taxon>Bacteria</taxon>
        <taxon>Pseudomonadati</taxon>
        <taxon>Pseudomonadota</taxon>
        <taxon>Alphaproteobacteria</taxon>
        <taxon>Rhodobacterales</taxon>
        <taxon>Roseobacteraceae</taxon>
        <taxon>Roseobacter</taxon>
    </lineage>
</organism>
<dbReference type="Proteomes" id="UP000436522">
    <property type="component" value="Unassembled WGS sequence"/>
</dbReference>
<evidence type="ECO:0000313" key="10">
    <source>
        <dbReference type="EMBL" id="GFE51966.1"/>
    </source>
</evidence>
<accession>A0A640W0H6</accession>
<dbReference type="AlphaFoldDB" id="A0A640W0H6"/>
<keyword evidence="7 8" id="KW-0472">Membrane</keyword>